<dbReference type="Gene3D" id="3.40.50.410">
    <property type="entry name" value="von Willebrand factor, type A domain"/>
    <property type="match status" value="1"/>
</dbReference>
<dbReference type="KEGG" id="dpi:BN4_11335"/>
<dbReference type="AlphaFoldDB" id="M1WRW9"/>
<dbReference type="STRING" id="1322246.BN4_11335"/>
<sequence>MLWPTALDAIDGISVGVTAFPADTPTDGGNGNDRGPTVCPVLKHGKRMHGNFAISSAGYTPLGEALWWTLQQVVPLPESRKVVLILTDGDPDSFNIALDALEEGNRFGIEIYGLGILSEAITKLLPNHSRTINDLLELAPAMFGILRGALLK</sequence>
<proteinExistence type="predicted"/>
<evidence type="ECO:0000313" key="2">
    <source>
        <dbReference type="Proteomes" id="UP000011724"/>
    </source>
</evidence>
<dbReference type="HOGENOM" id="CLU_1719413_0_0_7"/>
<reference evidence="1 2" key="1">
    <citation type="journal article" date="2013" name="PLoS ONE">
        <title>The first genomic and proteomic characterization of a deep-sea sulfate reducer: insights into the piezophilic lifestyle of Desulfovibrio piezophilus.</title>
        <authorList>
            <person name="Pradel N."/>
            <person name="Ji B."/>
            <person name="Gimenez G."/>
            <person name="Talla E."/>
            <person name="Lenoble P."/>
            <person name="Garel M."/>
            <person name="Tamburini C."/>
            <person name="Fourquet P."/>
            <person name="Lebrun R."/>
            <person name="Bertin P."/>
            <person name="Denis Y."/>
            <person name="Pophillat M."/>
            <person name="Barbe V."/>
            <person name="Ollivier B."/>
            <person name="Dolla A."/>
        </authorList>
    </citation>
    <scope>NUCLEOTIDE SEQUENCE [LARGE SCALE GENOMIC DNA]</scope>
    <source>
        <strain evidence="2">DSM 10523 / SB164P1</strain>
    </source>
</reference>
<accession>M1WRW9</accession>
<dbReference type="EMBL" id="FO203427">
    <property type="protein sequence ID" value="CCH48572.1"/>
    <property type="molecule type" value="Genomic_DNA"/>
</dbReference>
<reference evidence="2" key="2">
    <citation type="journal article" date="2013" name="Stand. Genomic Sci.">
        <title>Complete genome sequence of Desulfocapsa sulfexigens, a marine deltaproteobacterium specialized in disproportionating inorganic sulfur compounds.</title>
        <authorList>
            <person name="Finster K.W."/>
            <person name="Kjeldsen K.U."/>
            <person name="Kube M."/>
            <person name="Reinhardt R."/>
            <person name="Mussmann M."/>
            <person name="Amann R."/>
            <person name="Schreiber L."/>
        </authorList>
    </citation>
    <scope>NUCLEOTIDE SEQUENCE [LARGE SCALE GENOMIC DNA]</scope>
    <source>
        <strain evidence="2">DSM 10523 / SB164P1</strain>
    </source>
</reference>
<dbReference type="eggNOG" id="COG4547">
    <property type="taxonomic scope" value="Bacteria"/>
</dbReference>
<gene>
    <name evidence="1" type="ordered locus">BN4_11335</name>
</gene>
<evidence type="ECO:0000313" key="1">
    <source>
        <dbReference type="EMBL" id="CCH48572.1"/>
    </source>
</evidence>
<dbReference type="SUPFAM" id="SSF53300">
    <property type="entry name" value="vWA-like"/>
    <property type="match status" value="1"/>
</dbReference>
<protein>
    <submittedName>
        <fullName evidence="1">von Willebrand factor, type A</fullName>
    </submittedName>
</protein>
<keyword evidence="2" id="KW-1185">Reference proteome</keyword>
<dbReference type="OrthoDB" id="5429046at2"/>
<dbReference type="RefSeq" id="WP_015414618.1">
    <property type="nucleotide sequence ID" value="NC_020409.1"/>
</dbReference>
<name>M1WRW9_PSEP2</name>
<dbReference type="Proteomes" id="UP000011724">
    <property type="component" value="Chromosome"/>
</dbReference>
<dbReference type="InterPro" id="IPR036465">
    <property type="entry name" value="vWFA_dom_sf"/>
</dbReference>
<organism evidence="1 2">
    <name type="scientific">Pseudodesulfovibrio piezophilus (strain DSM 21447 / JCM 15486 / C1TLV30)</name>
    <name type="common">Desulfovibrio piezophilus</name>
    <dbReference type="NCBI Taxonomy" id="1322246"/>
    <lineage>
        <taxon>Bacteria</taxon>
        <taxon>Pseudomonadati</taxon>
        <taxon>Thermodesulfobacteriota</taxon>
        <taxon>Desulfovibrionia</taxon>
        <taxon>Desulfovibrionales</taxon>
        <taxon>Desulfovibrionaceae</taxon>
    </lineage>
</organism>
<dbReference type="BioCyc" id="DPIE1322246:BN4_RS17110-MONOMER"/>
<dbReference type="PATRIC" id="fig|879567.3.peg.1390"/>